<proteinExistence type="predicted"/>
<evidence type="ECO:0000313" key="1">
    <source>
        <dbReference type="EMBL" id="KAJ5377637.1"/>
    </source>
</evidence>
<protein>
    <submittedName>
        <fullName evidence="1">Uncharacterized protein</fullName>
    </submittedName>
</protein>
<comment type="caution">
    <text evidence="1">The sequence shown here is derived from an EMBL/GenBank/DDBJ whole genome shotgun (WGS) entry which is preliminary data.</text>
</comment>
<dbReference type="EMBL" id="JAPZBS010000004">
    <property type="protein sequence ID" value="KAJ5377637.1"/>
    <property type="molecule type" value="Genomic_DNA"/>
</dbReference>
<sequence length="122" mass="13839">MVFATRHNKTVPYAEIEATITYKEETGHGQPRVLTDTRSLILILPCVESIEIKQVHLETSNYLKGMDFKTQLLTSTEGRDGLLSKKLWGYDQEKNAVLLPAPLRALPDVENRPKKRTACRSD</sequence>
<organism evidence="1 2">
    <name type="scientific">Penicillium cataractarum</name>
    <dbReference type="NCBI Taxonomy" id="2100454"/>
    <lineage>
        <taxon>Eukaryota</taxon>
        <taxon>Fungi</taxon>
        <taxon>Dikarya</taxon>
        <taxon>Ascomycota</taxon>
        <taxon>Pezizomycotina</taxon>
        <taxon>Eurotiomycetes</taxon>
        <taxon>Eurotiomycetidae</taxon>
        <taxon>Eurotiales</taxon>
        <taxon>Aspergillaceae</taxon>
        <taxon>Penicillium</taxon>
    </lineage>
</organism>
<dbReference type="RefSeq" id="XP_056556500.1">
    <property type="nucleotide sequence ID" value="XM_056697975.1"/>
</dbReference>
<reference evidence="1" key="1">
    <citation type="submission" date="2022-11" db="EMBL/GenBank/DDBJ databases">
        <authorList>
            <person name="Petersen C."/>
        </authorList>
    </citation>
    <scope>NUCLEOTIDE SEQUENCE</scope>
    <source>
        <strain evidence="1">IBT 29864</strain>
    </source>
</reference>
<dbReference type="Proteomes" id="UP001147782">
    <property type="component" value="Unassembled WGS sequence"/>
</dbReference>
<name>A0A9W9VD67_9EURO</name>
<dbReference type="GeneID" id="81437154"/>
<keyword evidence="2" id="KW-1185">Reference proteome</keyword>
<accession>A0A9W9VD67</accession>
<evidence type="ECO:0000313" key="2">
    <source>
        <dbReference type="Proteomes" id="UP001147782"/>
    </source>
</evidence>
<dbReference type="AlphaFoldDB" id="A0A9W9VD67"/>
<gene>
    <name evidence="1" type="ORF">N7496_005046</name>
</gene>
<reference evidence="1" key="2">
    <citation type="journal article" date="2023" name="IMA Fungus">
        <title>Comparative genomic study of the Penicillium genus elucidates a diverse pangenome and 15 lateral gene transfer events.</title>
        <authorList>
            <person name="Petersen C."/>
            <person name="Sorensen T."/>
            <person name="Nielsen M.R."/>
            <person name="Sondergaard T.E."/>
            <person name="Sorensen J.L."/>
            <person name="Fitzpatrick D.A."/>
            <person name="Frisvad J.C."/>
            <person name="Nielsen K.L."/>
        </authorList>
    </citation>
    <scope>NUCLEOTIDE SEQUENCE</scope>
    <source>
        <strain evidence="1">IBT 29864</strain>
    </source>
</reference>